<evidence type="ECO:0000313" key="2">
    <source>
        <dbReference type="EMBL" id="AAZ46135.1"/>
    </source>
</evidence>
<dbReference type="GO" id="GO:0042597">
    <property type="term" value="C:periplasmic space"/>
    <property type="evidence" value="ECO:0007669"/>
    <property type="project" value="InterPro"/>
</dbReference>
<reference evidence="2" key="1">
    <citation type="submission" date="2005-08" db="EMBL/GenBank/DDBJ databases">
        <title>Complete sequence of Dechloromonas aromatica RCB.</title>
        <authorList>
            <person name="Salinero K.K."/>
            <person name="Copeland A."/>
            <person name="Lucas S."/>
            <person name="Lapidus A."/>
            <person name="Barry K."/>
            <person name="Detter J.C."/>
            <person name="Glavina T."/>
            <person name="Hammon N."/>
            <person name="Israni S."/>
            <person name="Pitluck S."/>
            <person name="Di Bartolo G."/>
            <person name="Trong S."/>
            <person name="Schmutz J."/>
            <person name="Larimer F."/>
            <person name="Land M."/>
            <person name="Ivanova N."/>
            <person name="Richardson P."/>
        </authorList>
    </citation>
    <scope>NUCLEOTIDE SEQUENCE</scope>
    <source>
        <strain evidence="2">RCB</strain>
    </source>
</reference>
<dbReference type="InterPro" id="IPR012899">
    <property type="entry name" value="LTXXQ"/>
</dbReference>
<protein>
    <recommendedName>
        <fullName evidence="3">LTXXQ motif family protein</fullName>
    </recommendedName>
</protein>
<gene>
    <name evidence="2" type="ordered locus">Daro_1386</name>
</gene>
<dbReference type="HOGENOM" id="CLU_1041000_0_0_4"/>
<dbReference type="Pfam" id="PF07813">
    <property type="entry name" value="LTXXQ"/>
    <property type="match status" value="1"/>
</dbReference>
<evidence type="ECO:0000256" key="1">
    <source>
        <dbReference type="SAM" id="MobiDB-lite"/>
    </source>
</evidence>
<proteinExistence type="predicted"/>
<feature type="region of interest" description="Disordered" evidence="1">
    <location>
        <begin position="241"/>
        <end position="267"/>
    </location>
</feature>
<accession>Q47G96</accession>
<dbReference type="OrthoDB" id="5298564at2"/>
<dbReference type="AlphaFoldDB" id="Q47G96"/>
<sequence length="267" mass="29231">MKRQEGSAFAGPFCVYNYLPNHRCNIRIQSVAMELNSYPPFDVKMVSIQKTSETKSMNQTKNAHQDMNIATFLNTSRKYLSLPEGGSTSTQQIFAAIVPSKSQRIPMSSYRKVVQSLLLAAGVGAFAAGPAMADPGCDHRGGHSERHAKMMEQHHTQLHEALKLTAEQEPAWKKLMDSEQPRTAAQGGPAEDWAKLNAPERAEKMLELSKARQAQMTDHVAALKAFYAALTPEQQKIFEDFHAGPRGGMAGKPAPKASSTGKAPNKP</sequence>
<dbReference type="EMBL" id="CP000089">
    <property type="protein sequence ID" value="AAZ46135.1"/>
    <property type="molecule type" value="Genomic_DNA"/>
</dbReference>
<dbReference type="eggNOG" id="ENOG5032U6V">
    <property type="taxonomic scope" value="Bacteria"/>
</dbReference>
<dbReference type="KEGG" id="dar:Daro_1386"/>
<organism evidence="2">
    <name type="scientific">Dechloromonas aromatica (strain RCB)</name>
    <dbReference type="NCBI Taxonomy" id="159087"/>
    <lineage>
        <taxon>Bacteria</taxon>
        <taxon>Pseudomonadati</taxon>
        <taxon>Pseudomonadota</taxon>
        <taxon>Betaproteobacteria</taxon>
        <taxon>Rhodocyclales</taxon>
        <taxon>Azonexaceae</taxon>
        <taxon>Dechloromonas</taxon>
    </lineage>
</organism>
<dbReference type="STRING" id="159087.Daro_1386"/>
<name>Q47G96_DECAR</name>
<feature type="compositionally biased region" description="Polar residues" evidence="1">
    <location>
        <begin position="257"/>
        <end position="267"/>
    </location>
</feature>
<evidence type="ECO:0008006" key="3">
    <source>
        <dbReference type="Google" id="ProtNLM"/>
    </source>
</evidence>